<feature type="domain" description="PA14" evidence="2">
    <location>
        <begin position="238"/>
        <end position="375"/>
    </location>
</feature>
<dbReference type="PROSITE" id="PS51820">
    <property type="entry name" value="PA14"/>
    <property type="match status" value="2"/>
</dbReference>
<accession>A0ABM7UF98</accession>
<sequence length="580" mass="66114">MIITKRILDLFFCTQTNRKKILSVFCIVTSLLSLSLLSQTKSKLVSQTHIENGFDDLTLWETKNDLPVIAGIQYQTGLLHFLSPTEQGFVGNIEAHYFSEPELKKEILTGKESAIYFPYGGESFSPDYAGDSFGARWIGKIKSSYSEKYKFTTRTDDGTRLWVDGKLIIDQWKDMGTSEFSGELALTAGKEYNLKMEYYDRGGDAYAELLWESPSFSKSTIRKIGSLDYGYSLVTPFGTETNWDANYFKGREFKEPILKNKTDVLNFISSAEPFTKGVPLENFCARFSSFLQVPVTGDYTFFVTSDDGVRVKIANQTLIDQWTWMGPTEFSETTKLNEGDPVPIEIEYFQGGGGKYLKLEWQGPGFVRTLLGAKGKKERFATAVPLPLYPGKVFSYDLNSDNKKDLVFTHPTYSGKVSIAFQNKFGFLKNPIELKVGKDPSEILFLDLDNDLDIDMIVRSKSDSQFYILWNERDSFRAEPGPKWKEPIQNIKILPSYSKPNPNESDYIVLGTKNGDYVKTKWKKSNTWTEFESISQQESKEIKEMISKDTVLSSSEKKCISHQKQEICYDKAKQEVQIFE</sequence>
<dbReference type="EMBL" id="AP025028">
    <property type="protein sequence ID" value="BDA77200.1"/>
    <property type="molecule type" value="Genomic_DNA"/>
</dbReference>
<dbReference type="InterPro" id="IPR011658">
    <property type="entry name" value="PA14_dom"/>
</dbReference>
<proteinExistence type="predicted"/>
<evidence type="ECO:0000313" key="4">
    <source>
        <dbReference type="Proteomes" id="UP000245263"/>
    </source>
</evidence>
<dbReference type="Pfam" id="PF07691">
    <property type="entry name" value="PA14"/>
    <property type="match status" value="2"/>
</dbReference>
<evidence type="ECO:0000313" key="3">
    <source>
        <dbReference type="EMBL" id="BDA77200.1"/>
    </source>
</evidence>
<gene>
    <name evidence="3" type="ORF">LPTSP3_g01300</name>
</gene>
<dbReference type="Proteomes" id="UP000245263">
    <property type="component" value="Chromosome 1"/>
</dbReference>
<keyword evidence="1" id="KW-1133">Transmembrane helix</keyword>
<evidence type="ECO:0000259" key="2">
    <source>
        <dbReference type="PROSITE" id="PS51820"/>
    </source>
</evidence>
<protein>
    <recommendedName>
        <fullName evidence="2">PA14 domain-containing protein</fullName>
    </recommendedName>
</protein>
<dbReference type="Gene3D" id="3.90.182.10">
    <property type="entry name" value="Toxin - Anthrax Protective Antigen,domain 1"/>
    <property type="match status" value="2"/>
</dbReference>
<name>A0ABM7UF98_9LEPT</name>
<dbReference type="RefSeq" id="WP_109021810.1">
    <property type="nucleotide sequence ID" value="NZ_AP025028.1"/>
</dbReference>
<dbReference type="SMART" id="SM00758">
    <property type="entry name" value="PA14"/>
    <property type="match status" value="2"/>
</dbReference>
<reference evidence="3 4" key="1">
    <citation type="submission" date="2021-08" db="EMBL/GenBank/DDBJ databases">
        <title>Complete genome sequence of Leptospira kobayashii strain E30.</title>
        <authorList>
            <person name="Nakao R."/>
            <person name="Nakamura S."/>
            <person name="Masuzawa T."/>
            <person name="Koizumi N."/>
        </authorList>
    </citation>
    <scope>NUCLEOTIDE SEQUENCE [LARGE SCALE GENOMIC DNA]</scope>
    <source>
        <strain evidence="3 4">E30</strain>
    </source>
</reference>
<feature type="domain" description="PA14" evidence="2">
    <location>
        <begin position="88"/>
        <end position="225"/>
    </location>
</feature>
<dbReference type="SUPFAM" id="SSF56988">
    <property type="entry name" value="Anthrax protective antigen"/>
    <property type="match status" value="2"/>
</dbReference>
<dbReference type="InterPro" id="IPR037524">
    <property type="entry name" value="PA14/GLEYA"/>
</dbReference>
<organism evidence="3 4">
    <name type="scientific">Leptospira kobayashii</name>
    <dbReference type="NCBI Taxonomy" id="1917830"/>
    <lineage>
        <taxon>Bacteria</taxon>
        <taxon>Pseudomonadati</taxon>
        <taxon>Spirochaetota</taxon>
        <taxon>Spirochaetia</taxon>
        <taxon>Leptospirales</taxon>
        <taxon>Leptospiraceae</taxon>
        <taxon>Leptospira</taxon>
    </lineage>
</organism>
<keyword evidence="1" id="KW-0812">Transmembrane</keyword>
<keyword evidence="4" id="KW-1185">Reference proteome</keyword>
<feature type="transmembrane region" description="Helical" evidence="1">
    <location>
        <begin position="21"/>
        <end position="38"/>
    </location>
</feature>
<evidence type="ECO:0000256" key="1">
    <source>
        <dbReference type="SAM" id="Phobius"/>
    </source>
</evidence>
<keyword evidence="1" id="KW-0472">Membrane</keyword>